<dbReference type="PANTHER" id="PTHR34853:SF1">
    <property type="entry name" value="LIPASE 5"/>
    <property type="match status" value="1"/>
</dbReference>
<dbReference type="GeneID" id="26238038"/>
<organism evidence="2 3">
    <name type="scientific">Metarhizium brunneum</name>
    <dbReference type="NCBI Taxonomy" id="500148"/>
    <lineage>
        <taxon>Eukaryota</taxon>
        <taxon>Fungi</taxon>
        <taxon>Dikarya</taxon>
        <taxon>Ascomycota</taxon>
        <taxon>Pezizomycotina</taxon>
        <taxon>Sordariomycetes</taxon>
        <taxon>Hypocreomycetidae</taxon>
        <taxon>Hypocreales</taxon>
        <taxon>Clavicipitaceae</taxon>
        <taxon>Metarhizium</taxon>
    </lineage>
</organism>
<feature type="chain" id="PRO_5029015462" description="Secretory lipase" evidence="1">
    <location>
        <begin position="23"/>
        <end position="487"/>
    </location>
</feature>
<dbReference type="RefSeq" id="XP_014548594.1">
    <property type="nucleotide sequence ID" value="XM_014693108.1"/>
</dbReference>
<keyword evidence="3" id="KW-1185">Reference proteome</keyword>
<dbReference type="Proteomes" id="UP000510686">
    <property type="component" value="Chromosome 1"/>
</dbReference>
<dbReference type="InterPro" id="IPR005152">
    <property type="entry name" value="Lipase_secreted"/>
</dbReference>
<dbReference type="InterPro" id="IPR029058">
    <property type="entry name" value="AB_hydrolase_fold"/>
</dbReference>
<gene>
    <name evidence="2" type="ORF">G6M90_00g019470</name>
</gene>
<evidence type="ECO:0000256" key="1">
    <source>
        <dbReference type="SAM" id="SignalP"/>
    </source>
</evidence>
<name>A0A7D5USA3_9HYPO</name>
<accession>A0A7D5USA3</accession>
<protein>
    <recommendedName>
        <fullName evidence="4">Secretory lipase</fullName>
    </recommendedName>
</protein>
<dbReference type="PANTHER" id="PTHR34853">
    <property type="match status" value="1"/>
</dbReference>
<dbReference type="GO" id="GO:0004806">
    <property type="term" value="F:triacylglycerol lipase activity"/>
    <property type="evidence" value="ECO:0007669"/>
    <property type="project" value="InterPro"/>
</dbReference>
<proteinExistence type="predicted"/>
<dbReference type="Gene3D" id="3.40.50.1820">
    <property type="entry name" value="alpha/beta hydrolase"/>
    <property type="match status" value="2"/>
</dbReference>
<sequence>MHLHISSTLLLPLGSLASVASGKLLKPQTNTFNSNFTLTDEQIAPLNLSSSAANNINVAAQFERSNWATGSVFGDPFYTHLPPNATSAAAGSVLKAQEFTNTSSYTLAPALALSRIVYQSKTLNGTLVPVSAYILWPYMPRGGGLVAPLVSWGHGTTGIYAECAPSHIRSLSFHFSGPYSLALAGYAVVGTDYAGLGVPFYPDGKNITHEYGASPAAGNDLLYAAQAAHAAFPHRISHDFVVMGHSQGGAAAWAAAQQQVDAKVPGFMGSIAAAPVTNSFEFFTTQSNIGLVQAARAIRLVFPEIPISSILTDVGEKFVDLMGMIQSCNSVFATAAVELVGTDFSHPKVNLTRDEFVNSHYSKLWADLTVAGGKDFQGPLLVLQGTADHILPETLTAKYVNKTCEKYPQNELQYVKVNSAGHVSVVYATQQIWLEWLDQRFSKRGRFDRKGTCSQLEVGSTAPLPLEEYQGEPNYFLEYSLDSYQVA</sequence>
<keyword evidence="1" id="KW-0732">Signal</keyword>
<evidence type="ECO:0008006" key="4">
    <source>
        <dbReference type="Google" id="ProtNLM"/>
    </source>
</evidence>
<dbReference type="EMBL" id="CP058932">
    <property type="protein sequence ID" value="QLI65556.1"/>
    <property type="molecule type" value="Genomic_DNA"/>
</dbReference>
<dbReference type="OrthoDB" id="5382058at2759"/>
<feature type="signal peptide" evidence="1">
    <location>
        <begin position="1"/>
        <end position="22"/>
    </location>
</feature>
<evidence type="ECO:0000313" key="3">
    <source>
        <dbReference type="Proteomes" id="UP000510686"/>
    </source>
</evidence>
<dbReference type="SUPFAM" id="SSF53474">
    <property type="entry name" value="alpha/beta-Hydrolases"/>
    <property type="match status" value="1"/>
</dbReference>
<dbReference type="Pfam" id="PF03583">
    <property type="entry name" value="LIP"/>
    <property type="match status" value="1"/>
</dbReference>
<dbReference type="AlphaFoldDB" id="A0A7D5USA3"/>
<evidence type="ECO:0000313" key="2">
    <source>
        <dbReference type="EMBL" id="QLI65556.1"/>
    </source>
</evidence>
<dbReference type="KEGG" id="mbrn:26238038"/>
<reference evidence="2 3" key="1">
    <citation type="submission" date="2020-07" db="EMBL/GenBank/DDBJ databases">
        <title>Telomere length de novo assembly of all 7 chromosomes of the fungus, Metarhizium brunneum, using a novel assembly pipeline.</title>
        <authorList>
            <person name="Saud z."/>
            <person name="Kortsinoglou A."/>
            <person name="Kouvelis V.N."/>
            <person name="Butt T.M."/>
        </authorList>
    </citation>
    <scope>NUCLEOTIDE SEQUENCE [LARGE SCALE GENOMIC DNA]</scope>
    <source>
        <strain evidence="2 3">4556</strain>
    </source>
</reference>
<dbReference type="GO" id="GO:0016042">
    <property type="term" value="P:lipid catabolic process"/>
    <property type="evidence" value="ECO:0007669"/>
    <property type="project" value="InterPro"/>
</dbReference>